<dbReference type="EC" id="3.1.1.-" evidence="6"/>
<keyword evidence="6" id="KW-0378">Hydrolase</keyword>
<evidence type="ECO:0000256" key="1">
    <source>
        <dbReference type="ARBA" id="ARBA00003534"/>
    </source>
</evidence>
<dbReference type="PANTHER" id="PTHR21562">
    <property type="entry name" value="NOTUM-RELATED"/>
    <property type="match status" value="1"/>
</dbReference>
<sequence length="346" mass="38368">MLLLLILILIKSVGTGLSYTLCSNVFVEEIVNASTVLNSNTLSLCHSKINNNVTFKAAAAFAPPLMVGLTLVNAAASKGAVCLDGSLPGYHIHRGYGSGANSWLIQLEGGGWCNSITKCVFSKKTRHGSSHYMEKQIPFEGILSNKAEENPDFYNWNRVKVRYCDGGSFSGDSQNEAAQLYFRGQRIWSAVMEDLMSKGMRYANQALLSGCSAGGLASILHCDEFRHLFPRTARVKCLSDAGLFLDVLDISSWRTLRYMFAGVVRLQGMQKNLPRGCVKRFNPIMCFFPQRLIASVRTPLFLVNTAYDTWQGIAESVGNWYFDRAAIMAIDCPYPCDHTCHHLVFK</sequence>
<comment type="function">
    <text evidence="1 6">Hydrolyzes acetyl esters in homogalacturonan regions of pectin. In type I primary cell wall, galacturonic acid residues of pectin can be acetylated at the O-2 and O-3 positions. Decreasing the degree of acetylation of pectin gels in vitro alters their physical properties.</text>
</comment>
<comment type="similarity">
    <text evidence="3 6">Belongs to the pectinacetylesterase family.</text>
</comment>
<dbReference type="PANTHER" id="PTHR21562:SF47">
    <property type="entry name" value="PECTIN ACETYLESTERASE"/>
    <property type="match status" value="1"/>
</dbReference>
<keyword evidence="4 6" id="KW-0134">Cell wall</keyword>
<evidence type="ECO:0000256" key="5">
    <source>
        <dbReference type="ARBA" id="ARBA00023316"/>
    </source>
</evidence>
<organism evidence="7 8">
    <name type="scientific">Salix brachista</name>
    <dbReference type="NCBI Taxonomy" id="2182728"/>
    <lineage>
        <taxon>Eukaryota</taxon>
        <taxon>Viridiplantae</taxon>
        <taxon>Streptophyta</taxon>
        <taxon>Embryophyta</taxon>
        <taxon>Tracheophyta</taxon>
        <taxon>Spermatophyta</taxon>
        <taxon>Magnoliopsida</taxon>
        <taxon>eudicotyledons</taxon>
        <taxon>Gunneridae</taxon>
        <taxon>Pentapetalae</taxon>
        <taxon>rosids</taxon>
        <taxon>fabids</taxon>
        <taxon>Malpighiales</taxon>
        <taxon>Salicaceae</taxon>
        <taxon>Saliceae</taxon>
        <taxon>Salix</taxon>
    </lineage>
</organism>
<dbReference type="InterPro" id="IPR004963">
    <property type="entry name" value="PAE/NOTUM"/>
</dbReference>
<accession>A0A5N5L3L3</accession>
<keyword evidence="8" id="KW-1185">Reference proteome</keyword>
<evidence type="ECO:0000256" key="4">
    <source>
        <dbReference type="ARBA" id="ARBA00022512"/>
    </source>
</evidence>
<comment type="caution">
    <text evidence="7">The sequence shown here is derived from an EMBL/GenBank/DDBJ whole genome shotgun (WGS) entry which is preliminary data.</text>
</comment>
<feature type="chain" id="PRO_5024476942" description="Pectin acetylesterase" evidence="6">
    <location>
        <begin position="19"/>
        <end position="346"/>
    </location>
</feature>
<evidence type="ECO:0000313" key="8">
    <source>
        <dbReference type="Proteomes" id="UP000326939"/>
    </source>
</evidence>
<dbReference type="GO" id="GO:0052793">
    <property type="term" value="F:pectin acetylesterase activity"/>
    <property type="evidence" value="ECO:0007669"/>
    <property type="project" value="TreeGrafter"/>
</dbReference>
<proteinExistence type="inferred from homology"/>
<keyword evidence="6" id="KW-0964">Secreted</keyword>
<dbReference type="Pfam" id="PF03283">
    <property type="entry name" value="PAE"/>
    <property type="match status" value="2"/>
</dbReference>
<comment type="subcellular location">
    <subcellularLocation>
        <location evidence="2 6">Secreted</location>
        <location evidence="2 6">Cell wall</location>
    </subcellularLocation>
</comment>
<name>A0A5N5L3L3_9ROSI</name>
<evidence type="ECO:0000256" key="3">
    <source>
        <dbReference type="ARBA" id="ARBA00005784"/>
    </source>
</evidence>
<gene>
    <name evidence="7" type="ORF">DKX38_014866</name>
</gene>
<protein>
    <recommendedName>
        <fullName evidence="6">Pectin acetylesterase</fullName>
        <ecNumber evidence="6">3.1.1.-</ecNumber>
    </recommendedName>
</protein>
<dbReference type="GO" id="GO:0009505">
    <property type="term" value="C:plant-type cell wall"/>
    <property type="evidence" value="ECO:0007669"/>
    <property type="project" value="TreeGrafter"/>
</dbReference>
<keyword evidence="5 6" id="KW-0961">Cell wall biogenesis/degradation</keyword>
<evidence type="ECO:0000256" key="6">
    <source>
        <dbReference type="RuleBase" id="RU363114"/>
    </source>
</evidence>
<dbReference type="GO" id="GO:0071555">
    <property type="term" value="P:cell wall organization"/>
    <property type="evidence" value="ECO:0007669"/>
    <property type="project" value="UniProtKB-KW"/>
</dbReference>
<dbReference type="Proteomes" id="UP000326939">
    <property type="component" value="Chromosome 10"/>
</dbReference>
<dbReference type="AlphaFoldDB" id="A0A5N5L3L3"/>
<dbReference type="EMBL" id="VDCV01000010">
    <property type="protein sequence ID" value="KAB5537333.1"/>
    <property type="molecule type" value="Genomic_DNA"/>
</dbReference>
<evidence type="ECO:0000256" key="2">
    <source>
        <dbReference type="ARBA" id="ARBA00004191"/>
    </source>
</evidence>
<reference evidence="8" key="1">
    <citation type="journal article" date="2019" name="Gigascience">
        <title>De novo genome assembly of the endangered Acer yangbiense, a plant species with extremely small populations endemic to Yunnan Province, China.</title>
        <authorList>
            <person name="Yang J."/>
            <person name="Wariss H.M."/>
            <person name="Tao L."/>
            <person name="Zhang R."/>
            <person name="Yun Q."/>
            <person name="Hollingsworth P."/>
            <person name="Dao Z."/>
            <person name="Luo G."/>
            <person name="Guo H."/>
            <person name="Ma Y."/>
            <person name="Sun W."/>
        </authorList>
    </citation>
    <scope>NUCLEOTIDE SEQUENCE [LARGE SCALE GENOMIC DNA]</scope>
    <source>
        <strain evidence="8">cv. br00</strain>
    </source>
</reference>
<evidence type="ECO:0000313" key="7">
    <source>
        <dbReference type="EMBL" id="KAB5537333.1"/>
    </source>
</evidence>
<feature type="signal peptide" evidence="6">
    <location>
        <begin position="1"/>
        <end position="18"/>
    </location>
</feature>
<keyword evidence="6" id="KW-0732">Signal</keyword>